<accession>A0A2Z7DDU9</accession>
<proteinExistence type="predicted"/>
<sequence length="284" mass="31230">MAMGDLANLWGYDEYHEAEQLGQKLLVTSLELEKLKAEAKEEVRKNNELMYLLNFALKERDEAKNQLQNLLNTADKSLPSNPHFDVDGPVQKPAAKSNSSVTESNSLSETYNYHSHGSSPVDCLFDSVPSPEFTNINYVVGNNNPLVQKANAAIPNCRVTSEVMPRLFWMPAHFFTRFSWLARCLDGGIPRQLHPAQIPPVSIKGCEADIFSPKPPANSGLLPQRLLNLQPYSQMSCGSSQVFSAPMLSFVNVASGPCLSNGSEMPSGLNASACVPFGKRQRLC</sequence>
<dbReference type="AlphaFoldDB" id="A0A2Z7DDU9"/>
<evidence type="ECO:0000313" key="3">
    <source>
        <dbReference type="EMBL" id="KZV55211.1"/>
    </source>
</evidence>
<dbReference type="Pfam" id="PF07795">
    <property type="entry name" value="DUF1635"/>
    <property type="match status" value="1"/>
</dbReference>
<feature type="coiled-coil region" evidence="1">
    <location>
        <begin position="18"/>
        <end position="73"/>
    </location>
</feature>
<protein>
    <submittedName>
        <fullName evidence="3">Uncharacterized protein</fullName>
    </submittedName>
</protein>
<gene>
    <name evidence="3" type="ORF">F511_12798</name>
</gene>
<dbReference type="Proteomes" id="UP000250235">
    <property type="component" value="Unassembled WGS sequence"/>
</dbReference>
<keyword evidence="4" id="KW-1185">Reference proteome</keyword>
<evidence type="ECO:0000256" key="2">
    <source>
        <dbReference type="SAM" id="MobiDB-lite"/>
    </source>
</evidence>
<evidence type="ECO:0000313" key="4">
    <source>
        <dbReference type="Proteomes" id="UP000250235"/>
    </source>
</evidence>
<feature type="region of interest" description="Disordered" evidence="2">
    <location>
        <begin position="74"/>
        <end position="107"/>
    </location>
</feature>
<keyword evidence="1" id="KW-0175">Coiled coil</keyword>
<feature type="compositionally biased region" description="Low complexity" evidence="2">
    <location>
        <begin position="97"/>
        <end position="107"/>
    </location>
</feature>
<dbReference type="PANTHER" id="PTHR33431:SF12">
    <property type="entry name" value="HIGH MOBILITY GROUP BOX PROTEIN, PUTATIVE (DUF1635)-RELATED"/>
    <property type="match status" value="1"/>
</dbReference>
<dbReference type="EMBL" id="KQ988996">
    <property type="protein sequence ID" value="KZV55211.1"/>
    <property type="molecule type" value="Genomic_DNA"/>
</dbReference>
<dbReference type="OrthoDB" id="778241at2759"/>
<dbReference type="PANTHER" id="PTHR33431">
    <property type="entry name" value="ENABLED-LIKE PROTEIN (DUF1635)"/>
    <property type="match status" value="1"/>
</dbReference>
<reference evidence="3 4" key="1">
    <citation type="journal article" date="2015" name="Proc. Natl. Acad. Sci. U.S.A.">
        <title>The resurrection genome of Boea hygrometrica: A blueprint for survival of dehydration.</title>
        <authorList>
            <person name="Xiao L."/>
            <person name="Yang G."/>
            <person name="Zhang L."/>
            <person name="Yang X."/>
            <person name="Zhao S."/>
            <person name="Ji Z."/>
            <person name="Zhou Q."/>
            <person name="Hu M."/>
            <person name="Wang Y."/>
            <person name="Chen M."/>
            <person name="Xu Y."/>
            <person name="Jin H."/>
            <person name="Xiao X."/>
            <person name="Hu G."/>
            <person name="Bao F."/>
            <person name="Hu Y."/>
            <person name="Wan P."/>
            <person name="Li L."/>
            <person name="Deng X."/>
            <person name="Kuang T."/>
            <person name="Xiang C."/>
            <person name="Zhu J.K."/>
            <person name="Oliver M.J."/>
            <person name="He Y."/>
        </authorList>
    </citation>
    <scope>NUCLEOTIDE SEQUENCE [LARGE SCALE GENOMIC DNA]</scope>
    <source>
        <strain evidence="4">cv. XS01</strain>
    </source>
</reference>
<name>A0A2Z7DDU9_9LAMI</name>
<evidence type="ECO:0000256" key="1">
    <source>
        <dbReference type="SAM" id="Coils"/>
    </source>
</evidence>
<dbReference type="InterPro" id="IPR012862">
    <property type="entry name" value="DUF1635"/>
</dbReference>
<organism evidence="3 4">
    <name type="scientific">Dorcoceras hygrometricum</name>
    <dbReference type="NCBI Taxonomy" id="472368"/>
    <lineage>
        <taxon>Eukaryota</taxon>
        <taxon>Viridiplantae</taxon>
        <taxon>Streptophyta</taxon>
        <taxon>Embryophyta</taxon>
        <taxon>Tracheophyta</taxon>
        <taxon>Spermatophyta</taxon>
        <taxon>Magnoliopsida</taxon>
        <taxon>eudicotyledons</taxon>
        <taxon>Gunneridae</taxon>
        <taxon>Pentapetalae</taxon>
        <taxon>asterids</taxon>
        <taxon>lamiids</taxon>
        <taxon>Lamiales</taxon>
        <taxon>Gesneriaceae</taxon>
        <taxon>Didymocarpoideae</taxon>
        <taxon>Trichosporeae</taxon>
        <taxon>Loxocarpinae</taxon>
        <taxon>Dorcoceras</taxon>
    </lineage>
</organism>